<protein>
    <submittedName>
        <fullName evidence="1">Uncharacterized protein</fullName>
    </submittedName>
</protein>
<reference evidence="1 2" key="1">
    <citation type="submission" date="2023-11" db="EMBL/GenBank/DDBJ databases">
        <authorList>
            <person name="Ouyang M.-Y."/>
        </authorList>
    </citation>
    <scope>NUCLEOTIDE SEQUENCE [LARGE SCALE GENOMIC DNA]</scope>
    <source>
        <strain evidence="1 2">OY6</strain>
    </source>
</reference>
<keyword evidence="2" id="KW-1185">Reference proteome</keyword>
<gene>
    <name evidence="1" type="ORF">QLH52_10670</name>
</gene>
<evidence type="ECO:0000313" key="1">
    <source>
        <dbReference type="EMBL" id="MDX8127746.1"/>
    </source>
</evidence>
<dbReference type="EMBL" id="JAXARY010000008">
    <property type="protein sequence ID" value="MDX8127746.1"/>
    <property type="molecule type" value="Genomic_DNA"/>
</dbReference>
<sequence>MKNTINTTLTRQDAEAPIALELNHRAFSDVFGLGLILRSKGQRETQFATDANGLQHCKQQLEYVQNQCLWGLQGIGGLMVAANPSELCKDDLVSVGALIQNLAQLAEEAIGHMENVNSDLVDRANQIDDPKQAAYHADVHREAGEIRRTRSMSYADAVAMAAGRLSARLADAAATGEA</sequence>
<proteinExistence type="predicted"/>
<accession>A0ABU4UE91</accession>
<dbReference type="RefSeq" id="WP_319961517.1">
    <property type="nucleotide sequence ID" value="NZ_JAXARY010000008.1"/>
</dbReference>
<dbReference type="Proteomes" id="UP001284537">
    <property type="component" value="Unassembled WGS sequence"/>
</dbReference>
<name>A0ABU4UE91_9GAMM</name>
<comment type="caution">
    <text evidence="1">The sequence shown here is derived from an EMBL/GenBank/DDBJ whole genome shotgun (WGS) entry which is preliminary data.</text>
</comment>
<evidence type="ECO:0000313" key="2">
    <source>
        <dbReference type="Proteomes" id="UP001284537"/>
    </source>
</evidence>
<organism evidence="1 2">
    <name type="scientific">Methylomonas defluvii</name>
    <dbReference type="NCBI Taxonomy" id="3045149"/>
    <lineage>
        <taxon>Bacteria</taxon>
        <taxon>Pseudomonadati</taxon>
        <taxon>Pseudomonadota</taxon>
        <taxon>Gammaproteobacteria</taxon>
        <taxon>Methylococcales</taxon>
        <taxon>Methylococcaceae</taxon>
        <taxon>Methylomonas</taxon>
    </lineage>
</organism>